<dbReference type="RefSeq" id="WP_068770216.1">
    <property type="nucleotide sequence ID" value="NZ_CP109796.1"/>
</dbReference>
<accession>A0A178IIM4</accession>
<dbReference type="OrthoDB" id="199442at2"/>
<dbReference type="InterPro" id="IPR007742">
    <property type="entry name" value="NosD_dom"/>
</dbReference>
<dbReference type="EMBL" id="LRRQ01000076">
    <property type="protein sequence ID" value="OAM89752.1"/>
    <property type="molecule type" value="Genomic_DNA"/>
</dbReference>
<dbReference type="InterPro" id="IPR012334">
    <property type="entry name" value="Pectin_lyas_fold"/>
</dbReference>
<dbReference type="SUPFAM" id="SSF51126">
    <property type="entry name" value="Pectin lyase-like"/>
    <property type="match status" value="1"/>
</dbReference>
<feature type="domain" description="Periplasmic copper-binding protein NosD beta helix" evidence="2">
    <location>
        <begin position="398"/>
        <end position="501"/>
    </location>
</feature>
<sequence>MKKTRAHIFFRTAALFLLAGVLARAEEEPRAAGTPPPPKYKYPAYIPIEDIPRLPRVLLLGDSISIGYTIPARERLKGIANIHRPPENCADTSIGLRRLDTWLGAGKWDVIHFNFGLHDIKYLDKAGKYVPPAEGTQVTSPEQYEKNLRVLVRRLKSTGAALIFATTTPVPDGASGRIEADAIRYNEIAAGIMTQEGVAINDLFTFASENQVEIQLRQNVHFTERGYQLMADMVAGKIRNALAEREITAAPERITYIGPQGDDNAAGTEAAPRRSIQRALDNAKPGDVVRLLPGVYRERVVITKGGTYGAPVTLEGMDGAVMEGHDDIAPSWSEAVDIAPGVYRTTLATEPRAVIVDGKQLVLLDESRFPRAESNGEKITWSRLFQTGFDKGGWKYVQGAGLYLRKKKEFIIRFDGNRDPRGMNIVFAPDAAVVRIEGANRCVIRNLELRHAHHGVMITNSIGSVVEGCFINRTRDGITLSRGSDRCTLRFNRITQNPLGINNGFNRAGPDGQFTDPRWSQAWDIWVAHKRYGFYDSKGINLDRSIGGHRVHDNYIHDHWDAIASRGWDEWQSTAAERMAWIHYNRGSEIHHNRIERANDEGLELNDGGIDEQWHHNFVTHTRCGLRFKPIDKGPLYAYANIFKDNAEDGRFFGGLELNPGEVYLYHNTSNSRYAIVSNKIKGIGTPEFHVYNNLFWTEAWWGNTGESVPPNWTGDNNVYFRRGKSASWEKGIALAKKQGIDRNGKWMTGETSPFVDAEAGDFRIKKEHAARRAGMDLSKLTRRALPGIGGFGETSAPDAGALPFGASMPRIPRGRDSVAMEPAGFWPEAD</sequence>
<dbReference type="Gene3D" id="2.160.20.10">
    <property type="entry name" value="Single-stranded right-handed beta-helix, Pectin lyase-like"/>
    <property type="match status" value="2"/>
</dbReference>
<dbReference type="InterPro" id="IPR011459">
    <property type="entry name" value="DUF1565"/>
</dbReference>
<feature type="signal peptide" evidence="1">
    <location>
        <begin position="1"/>
        <end position="25"/>
    </location>
</feature>
<keyword evidence="6" id="KW-1185">Reference proteome</keyword>
<evidence type="ECO:0008006" key="7">
    <source>
        <dbReference type="Google" id="ProtNLM"/>
    </source>
</evidence>
<dbReference type="GO" id="GO:0004622">
    <property type="term" value="F:phosphatidylcholine lysophospholipase activity"/>
    <property type="evidence" value="ECO:0007669"/>
    <property type="project" value="TreeGrafter"/>
</dbReference>
<evidence type="ECO:0000313" key="6">
    <source>
        <dbReference type="Proteomes" id="UP000078486"/>
    </source>
</evidence>
<dbReference type="SMART" id="SM00710">
    <property type="entry name" value="PbH1"/>
    <property type="match status" value="4"/>
</dbReference>
<dbReference type="InterPro" id="IPR036514">
    <property type="entry name" value="SGNH_hydro_sf"/>
</dbReference>
<dbReference type="PANTHER" id="PTHR30383:SF26">
    <property type="entry name" value="SGNH HYDROLASE-TYPE ESTERASE DOMAIN-CONTAINING PROTEIN"/>
    <property type="match status" value="1"/>
</dbReference>
<organism evidence="5 6">
    <name type="scientific">Termitidicoccus mucosus</name>
    <dbReference type="NCBI Taxonomy" id="1184151"/>
    <lineage>
        <taxon>Bacteria</taxon>
        <taxon>Pseudomonadati</taxon>
        <taxon>Verrucomicrobiota</taxon>
        <taxon>Opitutia</taxon>
        <taxon>Opitutales</taxon>
        <taxon>Opitutaceae</taxon>
        <taxon>Termitidicoccus</taxon>
    </lineage>
</organism>
<keyword evidence="1" id="KW-0732">Signal</keyword>
<dbReference type="Pfam" id="PF13472">
    <property type="entry name" value="Lipase_GDSL_2"/>
    <property type="match status" value="1"/>
</dbReference>
<dbReference type="Proteomes" id="UP000078486">
    <property type="component" value="Unassembled WGS sequence"/>
</dbReference>
<dbReference type="Pfam" id="PF05048">
    <property type="entry name" value="NosD"/>
    <property type="match status" value="1"/>
</dbReference>
<name>A0A178IIM4_9BACT</name>
<dbReference type="AlphaFoldDB" id="A0A178IIM4"/>
<dbReference type="InterPro" id="IPR013830">
    <property type="entry name" value="SGNH_hydro"/>
</dbReference>
<dbReference type="Gene3D" id="3.40.50.1110">
    <property type="entry name" value="SGNH hydrolase"/>
    <property type="match status" value="1"/>
</dbReference>
<feature type="chain" id="PRO_5008088960" description="Right handed beta helix domain-containing protein" evidence="1">
    <location>
        <begin position="26"/>
        <end position="831"/>
    </location>
</feature>
<evidence type="ECO:0000259" key="4">
    <source>
        <dbReference type="Pfam" id="PF13472"/>
    </source>
</evidence>
<dbReference type="PANTHER" id="PTHR30383">
    <property type="entry name" value="THIOESTERASE 1/PROTEASE 1/LYSOPHOSPHOLIPASE L1"/>
    <property type="match status" value="1"/>
</dbReference>
<dbReference type="InterPro" id="IPR051532">
    <property type="entry name" value="Ester_Hydrolysis_Enzymes"/>
</dbReference>
<dbReference type="Pfam" id="PF07602">
    <property type="entry name" value="DUF1565"/>
    <property type="match status" value="1"/>
</dbReference>
<evidence type="ECO:0000313" key="5">
    <source>
        <dbReference type="EMBL" id="OAM89752.1"/>
    </source>
</evidence>
<dbReference type="InterPro" id="IPR006626">
    <property type="entry name" value="PbH1"/>
</dbReference>
<proteinExistence type="predicted"/>
<dbReference type="CDD" id="cd00229">
    <property type="entry name" value="SGNH_hydrolase"/>
    <property type="match status" value="1"/>
</dbReference>
<evidence type="ECO:0000259" key="2">
    <source>
        <dbReference type="Pfam" id="PF05048"/>
    </source>
</evidence>
<evidence type="ECO:0000259" key="3">
    <source>
        <dbReference type="Pfam" id="PF07602"/>
    </source>
</evidence>
<feature type="domain" description="SGNH hydrolase-type esterase" evidence="4">
    <location>
        <begin position="60"/>
        <end position="229"/>
    </location>
</feature>
<dbReference type="SUPFAM" id="SSF52266">
    <property type="entry name" value="SGNH hydrolase"/>
    <property type="match status" value="1"/>
</dbReference>
<gene>
    <name evidence="5" type="ORF">AW736_10485</name>
</gene>
<reference evidence="5 6" key="1">
    <citation type="submission" date="2016-01" db="EMBL/GenBank/DDBJ databases">
        <title>High potential of lignocellulose degradation of a new Verrucomicrobia species.</title>
        <authorList>
            <person name="Wang Y."/>
            <person name="Shi Y."/>
            <person name="Qiu Z."/>
            <person name="Liu S."/>
            <person name="Yang H."/>
        </authorList>
    </citation>
    <scope>NUCLEOTIDE SEQUENCE [LARGE SCALE GENOMIC DNA]</scope>
    <source>
        <strain evidence="5 6">TSB47</strain>
    </source>
</reference>
<feature type="domain" description="DUF1565" evidence="3">
    <location>
        <begin position="260"/>
        <end position="298"/>
    </location>
</feature>
<protein>
    <recommendedName>
        <fullName evidence="7">Right handed beta helix domain-containing protein</fullName>
    </recommendedName>
</protein>
<dbReference type="InterPro" id="IPR011050">
    <property type="entry name" value="Pectin_lyase_fold/virulence"/>
</dbReference>
<comment type="caution">
    <text evidence="5">The sequence shown here is derived from an EMBL/GenBank/DDBJ whole genome shotgun (WGS) entry which is preliminary data.</text>
</comment>
<dbReference type="STRING" id="1184151.AW736_10485"/>
<evidence type="ECO:0000256" key="1">
    <source>
        <dbReference type="SAM" id="SignalP"/>
    </source>
</evidence>